<dbReference type="GO" id="GO:0006412">
    <property type="term" value="P:translation"/>
    <property type="evidence" value="ECO:0007669"/>
    <property type="project" value="InterPro"/>
</dbReference>
<dbReference type="Pfam" id="PF08069">
    <property type="entry name" value="Ribosomal_S13_N"/>
    <property type="match status" value="1"/>
</dbReference>
<name>A0A166A887_9AGAM</name>
<sequence>MTVSEGADIVVFPEYCLQDGWECKHFTHSGLPEKRSLSLAKLAAFNVKTFPLPASPPPHIIHHGSHARSKGISSSALKAFLTAGALAQIHIIKHIIKLARKGLTPTSIGVTLHD</sequence>
<reference evidence="2 3" key="1">
    <citation type="journal article" date="2016" name="Mol. Biol. Evol.">
        <title>Comparative Genomics of Early-Diverging Mushroom-Forming Fungi Provides Insights into the Origins of Lignocellulose Decay Capabilities.</title>
        <authorList>
            <person name="Nagy L.G."/>
            <person name="Riley R."/>
            <person name="Tritt A."/>
            <person name="Adam C."/>
            <person name="Daum C."/>
            <person name="Floudas D."/>
            <person name="Sun H."/>
            <person name="Yadav J.S."/>
            <person name="Pangilinan J."/>
            <person name="Larsson K.H."/>
            <person name="Matsuura K."/>
            <person name="Barry K."/>
            <person name="Labutti K."/>
            <person name="Kuo R."/>
            <person name="Ohm R.A."/>
            <person name="Bhattacharya S.S."/>
            <person name="Shirouzu T."/>
            <person name="Yoshinaga Y."/>
            <person name="Martin F.M."/>
            <person name="Grigoriev I.V."/>
            <person name="Hibbett D.S."/>
        </authorList>
    </citation>
    <scope>NUCLEOTIDE SEQUENCE [LARGE SCALE GENOMIC DNA]</scope>
    <source>
        <strain evidence="2 3">CBS 109695</strain>
    </source>
</reference>
<dbReference type="GO" id="GO:0005840">
    <property type="term" value="C:ribosome"/>
    <property type="evidence" value="ECO:0007669"/>
    <property type="project" value="InterPro"/>
</dbReference>
<evidence type="ECO:0000313" key="2">
    <source>
        <dbReference type="EMBL" id="KZP11344.1"/>
    </source>
</evidence>
<feature type="domain" description="Small ribosomal subunit protein uS15 N-terminal" evidence="1">
    <location>
        <begin position="66"/>
        <end position="114"/>
    </location>
</feature>
<dbReference type="EMBL" id="KV417664">
    <property type="protein sequence ID" value="KZP11344.1"/>
    <property type="molecule type" value="Genomic_DNA"/>
</dbReference>
<dbReference type="InterPro" id="IPR012606">
    <property type="entry name" value="Ribosomal_uS15_N"/>
</dbReference>
<accession>A0A166A887</accession>
<dbReference type="AlphaFoldDB" id="A0A166A887"/>
<keyword evidence="3" id="KW-1185">Reference proteome</keyword>
<evidence type="ECO:0000259" key="1">
    <source>
        <dbReference type="Pfam" id="PF08069"/>
    </source>
</evidence>
<organism evidence="2 3">
    <name type="scientific">Athelia psychrophila</name>
    <dbReference type="NCBI Taxonomy" id="1759441"/>
    <lineage>
        <taxon>Eukaryota</taxon>
        <taxon>Fungi</taxon>
        <taxon>Dikarya</taxon>
        <taxon>Basidiomycota</taxon>
        <taxon>Agaricomycotina</taxon>
        <taxon>Agaricomycetes</taxon>
        <taxon>Agaricomycetidae</taxon>
        <taxon>Atheliales</taxon>
        <taxon>Atheliaceae</taxon>
        <taxon>Athelia</taxon>
    </lineage>
</organism>
<dbReference type="Proteomes" id="UP000076532">
    <property type="component" value="Unassembled WGS sequence"/>
</dbReference>
<gene>
    <name evidence="2" type="ORF">FIBSPDRAFT_1050803</name>
</gene>
<dbReference type="GO" id="GO:0003735">
    <property type="term" value="F:structural constituent of ribosome"/>
    <property type="evidence" value="ECO:0007669"/>
    <property type="project" value="InterPro"/>
</dbReference>
<proteinExistence type="predicted"/>
<protein>
    <recommendedName>
        <fullName evidence="1">Small ribosomal subunit protein uS15 N-terminal domain-containing protein</fullName>
    </recommendedName>
</protein>
<evidence type="ECO:0000313" key="3">
    <source>
        <dbReference type="Proteomes" id="UP000076532"/>
    </source>
</evidence>